<dbReference type="InterPro" id="IPR000531">
    <property type="entry name" value="Beta-barrel_TonB"/>
</dbReference>
<sequence length="670" mass="73232">MQLNRITKVMAVSLLLTQYASAADNNDETLIVSASKQSATAASSRNVSYAKADESALTDAHVTRTDQLSRVLPGLQMGNSGSLIFQSVSLRGISSAQDFYNPAVTFYVDGVPQLSTFAMQPLMDVESVEMLRGPQGTLYGKSAQGGIINIVTHQPDSPPRGSVEAGYASRDGYHTKFNASGPIQDGLLYGSVTLLREVDQGAMTNPDTGSDHLGGSRTNAGNVRLRLAPDNQPWEASVDITEECTHATQDTYVPFDKVKSRTLDISAGGGDPYLRRCTHSQALSGRYTTDNWIFSLVSAWQQQNYDRQFPYGFYSASLPERWNQNVQELRAATRGNETVDMVFGLYRQDTRESLDSSYSYGAIPLTATRSNNQAETLAAYSDLTWHVTSQFDLGAGLRFSHDRAETRYSGNALGTPWGDNNTTRDDQVLGQVSAGYQFTDAWRVYTRIAQGYKPAGFSITPTAGVAAEPYSAEKSINYEIGSRYEYNDLSLNGAVFYTHTKDMQLYSGPVGYQTLSNAGSADASGVELGARWNFTPGWAWEINGNYVHSEFSDDSVTYANKRVPFVPEFAGGTSIVGNIETAWGALMPRAGVNLTGPQYFDGDNTLKQGSYTTADLSLGWQATDRVTVTAYLNNMFDRRYRTYGFLNGTSAYAQVNNGRTAGLDVRVALF</sequence>
<evidence type="ECO:0000256" key="11">
    <source>
        <dbReference type="ARBA" id="ARBA00023170"/>
    </source>
</evidence>
<evidence type="ECO:0000256" key="7">
    <source>
        <dbReference type="ARBA" id="ARBA00023004"/>
    </source>
</evidence>
<accession>A0A068Z256</accession>
<evidence type="ECO:0000313" key="19">
    <source>
        <dbReference type="EMBL" id="QLH64477.1"/>
    </source>
</evidence>
<evidence type="ECO:0000256" key="8">
    <source>
        <dbReference type="ARBA" id="ARBA00023065"/>
    </source>
</evidence>
<feature type="short sequence motif" description="TonB box" evidence="14">
    <location>
        <begin position="29"/>
        <end position="35"/>
    </location>
</feature>
<evidence type="ECO:0000313" key="20">
    <source>
        <dbReference type="Proteomes" id="UP000042738"/>
    </source>
</evidence>
<protein>
    <submittedName>
        <fullName evidence="19">TonB-dependent siderophore receptor</fullName>
    </submittedName>
</protein>
<dbReference type="InterPro" id="IPR039426">
    <property type="entry name" value="TonB-dep_rcpt-like"/>
</dbReference>
<evidence type="ECO:0000256" key="14">
    <source>
        <dbReference type="PROSITE-ProRule" id="PRU10143"/>
    </source>
</evidence>
<evidence type="ECO:0000259" key="18">
    <source>
        <dbReference type="Pfam" id="PF07715"/>
    </source>
</evidence>
<dbReference type="RefSeq" id="WP_040265163.1">
    <property type="nucleotide sequence ID" value="NZ_CAXKXZ010000015.1"/>
</dbReference>
<feature type="chain" id="PRO_5030002339" evidence="16">
    <location>
        <begin position="23"/>
        <end position="670"/>
    </location>
</feature>
<keyword evidence="12 13" id="KW-0998">Cell outer membrane</keyword>
<dbReference type="GO" id="GO:0009279">
    <property type="term" value="C:cell outer membrane"/>
    <property type="evidence" value="ECO:0007669"/>
    <property type="project" value="UniProtKB-SubCell"/>
</dbReference>
<keyword evidence="10 13" id="KW-0472">Membrane</keyword>
<dbReference type="PANTHER" id="PTHR32552">
    <property type="entry name" value="FERRICHROME IRON RECEPTOR-RELATED"/>
    <property type="match status" value="1"/>
</dbReference>
<evidence type="ECO:0000256" key="10">
    <source>
        <dbReference type="ARBA" id="ARBA00023136"/>
    </source>
</evidence>
<evidence type="ECO:0000256" key="1">
    <source>
        <dbReference type="ARBA" id="ARBA00004571"/>
    </source>
</evidence>
<dbReference type="Proteomes" id="UP000042738">
    <property type="component" value="Plasmid pSsAf2.3-1"/>
</dbReference>
<evidence type="ECO:0000256" key="3">
    <source>
        <dbReference type="ARBA" id="ARBA00022448"/>
    </source>
</evidence>
<keyword evidence="7" id="KW-0408">Iron</keyword>
<feature type="signal peptide" evidence="16">
    <location>
        <begin position="1"/>
        <end position="22"/>
    </location>
</feature>
<evidence type="ECO:0000256" key="15">
    <source>
        <dbReference type="RuleBase" id="RU003357"/>
    </source>
</evidence>
<reference evidence="19 20" key="1">
    <citation type="journal article" date="2014" name="Genome Announc.">
        <title>Whole-Genome Sequence of Serratia symbiotica Strain CWBI-2.3T, a Free-Living Symbiont of the Black Bean Aphid Aphis fabae.</title>
        <authorList>
            <person name="Foray V."/>
            <person name="Grigorescu A.S."/>
            <person name="Sabri A."/>
            <person name="Haubruge E."/>
            <person name="Lognay G."/>
            <person name="Francis F."/>
            <person name="Fauconnier M.L."/>
            <person name="Hance T."/>
            <person name="Thonart P."/>
        </authorList>
    </citation>
    <scope>NUCLEOTIDE SEQUENCE [LARGE SCALE GENOMIC DNA]</scope>
    <source>
        <strain evidence="19">CWBI-2.3</strain>
        <plasmid evidence="19 20">pSsAf2.3-1</plasmid>
    </source>
</reference>
<feature type="domain" description="TonB-dependent receptor-like beta-barrel" evidence="17">
    <location>
        <begin position="262"/>
        <end position="634"/>
    </location>
</feature>
<evidence type="ECO:0000256" key="2">
    <source>
        <dbReference type="ARBA" id="ARBA00009810"/>
    </source>
</evidence>
<proteinExistence type="inferred from homology"/>
<keyword evidence="9 14" id="KW-0798">TonB box</keyword>
<dbReference type="PANTHER" id="PTHR32552:SF81">
    <property type="entry name" value="TONB-DEPENDENT OUTER MEMBRANE RECEPTOR"/>
    <property type="match status" value="1"/>
</dbReference>
<name>A0A068Z256_9GAMM</name>
<dbReference type="Pfam" id="PF00593">
    <property type="entry name" value="TonB_dep_Rec_b-barrel"/>
    <property type="match status" value="1"/>
</dbReference>
<dbReference type="InterPro" id="IPR036942">
    <property type="entry name" value="Beta-barrel_TonB_sf"/>
</dbReference>
<dbReference type="CDD" id="cd01347">
    <property type="entry name" value="ligand_gated_channel"/>
    <property type="match status" value="1"/>
</dbReference>
<dbReference type="SUPFAM" id="SSF56935">
    <property type="entry name" value="Porins"/>
    <property type="match status" value="1"/>
</dbReference>
<dbReference type="GO" id="GO:0038023">
    <property type="term" value="F:signaling receptor activity"/>
    <property type="evidence" value="ECO:0007669"/>
    <property type="project" value="InterPro"/>
</dbReference>
<evidence type="ECO:0000256" key="4">
    <source>
        <dbReference type="ARBA" id="ARBA00022452"/>
    </source>
</evidence>
<dbReference type="Gene3D" id="2.40.170.20">
    <property type="entry name" value="TonB-dependent receptor, beta-barrel domain"/>
    <property type="match status" value="1"/>
</dbReference>
<evidence type="ECO:0000256" key="12">
    <source>
        <dbReference type="ARBA" id="ARBA00023237"/>
    </source>
</evidence>
<dbReference type="GO" id="GO:0015343">
    <property type="term" value="F:siderophore-iron transmembrane transporter activity"/>
    <property type="evidence" value="ECO:0007669"/>
    <property type="project" value="InterPro"/>
</dbReference>
<dbReference type="PROSITE" id="PS00430">
    <property type="entry name" value="TONB_DEPENDENT_REC_1"/>
    <property type="match status" value="1"/>
</dbReference>
<dbReference type="Pfam" id="PF07715">
    <property type="entry name" value="Plug"/>
    <property type="match status" value="1"/>
</dbReference>
<evidence type="ECO:0000259" key="17">
    <source>
        <dbReference type="Pfam" id="PF00593"/>
    </source>
</evidence>
<dbReference type="PROSITE" id="PS52016">
    <property type="entry name" value="TONB_DEPENDENT_REC_3"/>
    <property type="match status" value="1"/>
</dbReference>
<keyword evidence="4 13" id="KW-1134">Transmembrane beta strand</keyword>
<evidence type="ECO:0000256" key="9">
    <source>
        <dbReference type="ARBA" id="ARBA00023077"/>
    </source>
</evidence>
<dbReference type="STRING" id="138074.SYMBAF_210022"/>
<dbReference type="InterPro" id="IPR010105">
    <property type="entry name" value="TonB_sidphr_rcpt"/>
</dbReference>
<dbReference type="InterPro" id="IPR010916">
    <property type="entry name" value="TonB_box_CS"/>
</dbReference>
<comment type="similarity">
    <text evidence="2 13 15">Belongs to the TonB-dependent receptor family.</text>
</comment>
<feature type="domain" description="TonB-dependent receptor plug" evidence="18">
    <location>
        <begin position="52"/>
        <end position="147"/>
    </location>
</feature>
<dbReference type="GO" id="GO:0015891">
    <property type="term" value="P:siderophore transport"/>
    <property type="evidence" value="ECO:0007669"/>
    <property type="project" value="InterPro"/>
</dbReference>
<dbReference type="AlphaFoldDB" id="A0A068Z256"/>
<keyword evidence="19" id="KW-0614">Plasmid</keyword>
<geneLocation type="plasmid" evidence="19 20">
    <name>pSsAf2.3-1</name>
</geneLocation>
<keyword evidence="8" id="KW-0406">Ion transport</keyword>
<dbReference type="EMBL" id="CP050856">
    <property type="protein sequence ID" value="QLH64477.1"/>
    <property type="molecule type" value="Genomic_DNA"/>
</dbReference>
<keyword evidence="16" id="KW-0732">Signal</keyword>
<comment type="subcellular location">
    <subcellularLocation>
        <location evidence="1 13">Cell outer membrane</location>
        <topology evidence="1 13">Multi-pass membrane protein</topology>
    </subcellularLocation>
</comment>
<evidence type="ECO:0000256" key="13">
    <source>
        <dbReference type="PROSITE-ProRule" id="PRU01360"/>
    </source>
</evidence>
<dbReference type="NCBIfam" id="TIGR01783">
    <property type="entry name" value="TonB-siderophor"/>
    <property type="match status" value="1"/>
</dbReference>
<keyword evidence="5" id="KW-0410">Iron transport</keyword>
<keyword evidence="11 19" id="KW-0675">Receptor</keyword>
<organism evidence="19 20">
    <name type="scientific">Serratia symbiotica</name>
    <dbReference type="NCBI Taxonomy" id="138074"/>
    <lineage>
        <taxon>Bacteria</taxon>
        <taxon>Pseudomonadati</taxon>
        <taxon>Pseudomonadota</taxon>
        <taxon>Gammaproteobacteria</taxon>
        <taxon>Enterobacterales</taxon>
        <taxon>Yersiniaceae</taxon>
        <taxon>Serratia</taxon>
    </lineage>
</organism>
<evidence type="ECO:0000256" key="16">
    <source>
        <dbReference type="SAM" id="SignalP"/>
    </source>
</evidence>
<keyword evidence="3 13" id="KW-0813">Transport</keyword>
<gene>
    <name evidence="19" type="ORF">SYMBAF_16775</name>
</gene>
<dbReference type="GeneID" id="93738131"/>
<evidence type="ECO:0000256" key="6">
    <source>
        <dbReference type="ARBA" id="ARBA00022692"/>
    </source>
</evidence>
<keyword evidence="6 13" id="KW-0812">Transmembrane</keyword>
<dbReference type="InterPro" id="IPR012910">
    <property type="entry name" value="Plug_dom"/>
</dbReference>
<evidence type="ECO:0000256" key="5">
    <source>
        <dbReference type="ARBA" id="ARBA00022496"/>
    </source>
</evidence>